<evidence type="ECO:0000313" key="3">
    <source>
        <dbReference type="EMBL" id="CAJ0570729.1"/>
    </source>
</evidence>
<keyword evidence="2" id="KW-0812">Transmembrane</keyword>
<comment type="caution">
    <text evidence="3">The sequence shown here is derived from an EMBL/GenBank/DDBJ whole genome shotgun (WGS) entry which is preliminary data.</text>
</comment>
<name>A0AA36FXS5_9BILA</name>
<keyword evidence="2" id="KW-0472">Membrane</keyword>
<keyword evidence="4" id="KW-1185">Reference proteome</keyword>
<feature type="transmembrane region" description="Helical" evidence="2">
    <location>
        <begin position="6"/>
        <end position="28"/>
    </location>
</feature>
<evidence type="ECO:0000256" key="2">
    <source>
        <dbReference type="SAM" id="Phobius"/>
    </source>
</evidence>
<accession>A0AA36FXS5</accession>
<dbReference type="AlphaFoldDB" id="A0AA36FXS5"/>
<keyword evidence="2" id="KW-1133">Transmembrane helix</keyword>
<reference evidence="3" key="1">
    <citation type="submission" date="2023-06" db="EMBL/GenBank/DDBJ databases">
        <authorList>
            <person name="Delattre M."/>
        </authorList>
    </citation>
    <scope>NUCLEOTIDE SEQUENCE</scope>
    <source>
        <strain evidence="3">AF72</strain>
    </source>
</reference>
<feature type="region of interest" description="Disordered" evidence="1">
    <location>
        <begin position="43"/>
        <end position="74"/>
    </location>
</feature>
<evidence type="ECO:0000313" key="4">
    <source>
        <dbReference type="Proteomes" id="UP001177023"/>
    </source>
</evidence>
<feature type="non-terminal residue" evidence="3">
    <location>
        <position position="74"/>
    </location>
</feature>
<gene>
    <name evidence="3" type="ORF">MSPICULIGERA_LOCUS9166</name>
</gene>
<dbReference type="EMBL" id="CATQJA010002457">
    <property type="protein sequence ID" value="CAJ0570729.1"/>
    <property type="molecule type" value="Genomic_DNA"/>
</dbReference>
<proteinExistence type="predicted"/>
<sequence>MDNGLFAVLLFAAIFELLTLILFVYMLYAGYQILRSRRDKETCTEDGRAPTCSDMEPPESEAEPENCERHRNAG</sequence>
<feature type="compositionally biased region" description="Acidic residues" evidence="1">
    <location>
        <begin position="56"/>
        <end position="65"/>
    </location>
</feature>
<dbReference type="Proteomes" id="UP001177023">
    <property type="component" value="Unassembled WGS sequence"/>
</dbReference>
<organism evidence="3 4">
    <name type="scientific">Mesorhabditis spiculigera</name>
    <dbReference type="NCBI Taxonomy" id="96644"/>
    <lineage>
        <taxon>Eukaryota</taxon>
        <taxon>Metazoa</taxon>
        <taxon>Ecdysozoa</taxon>
        <taxon>Nematoda</taxon>
        <taxon>Chromadorea</taxon>
        <taxon>Rhabditida</taxon>
        <taxon>Rhabditina</taxon>
        <taxon>Rhabditomorpha</taxon>
        <taxon>Rhabditoidea</taxon>
        <taxon>Rhabditidae</taxon>
        <taxon>Mesorhabditinae</taxon>
        <taxon>Mesorhabditis</taxon>
    </lineage>
</organism>
<evidence type="ECO:0000256" key="1">
    <source>
        <dbReference type="SAM" id="MobiDB-lite"/>
    </source>
</evidence>
<protein>
    <submittedName>
        <fullName evidence="3">Uncharacterized protein</fullName>
    </submittedName>
</protein>